<name>A0ABP9BXN2_9GAMM</name>
<dbReference type="InterPro" id="IPR029016">
    <property type="entry name" value="GAF-like_dom_sf"/>
</dbReference>
<evidence type="ECO:0000313" key="2">
    <source>
        <dbReference type="Proteomes" id="UP001499959"/>
    </source>
</evidence>
<comment type="caution">
    <text evidence="1">The sequence shown here is derived from an EMBL/GenBank/DDBJ whole genome shotgun (WGS) entry which is preliminary data.</text>
</comment>
<proteinExistence type="predicted"/>
<sequence>MPQLEALRHIQAFAARAPANPEDLNQLLHDLCHYIKKVFSAHIVDVVWEDSGNLSPSLFPLKVAEDENNNFSKRAVLKDGKPTSLTAYSYQNDLKIWITNRDGLKSSKQHLNQFTDSEFIESSLIFHYATQKTIRTEICIPLHVTLPKGGKRVSGIVNIESTEHIQRTEMASMYAVGFAQTIEQIVTRWIASQAAESWSNQQLRKLTQLSLQNRIEPGAKLGCFIVHDFVDFDVRQHVRWAESVLEDAGIEVLRLGTVGAVVEEIMEKMRMAHFGIVFSSDTSRNVQWEWGFLVALGRPIIRLEHPKGDSRGDFFDVRGTQRFDYGHNYPDGKKEDAFKLILKEALKLLLNQHKEWQPIHQDTMESEK</sequence>
<reference evidence="2" key="1">
    <citation type="journal article" date="2019" name="Int. J. Syst. Evol. Microbiol.">
        <title>The Global Catalogue of Microorganisms (GCM) 10K type strain sequencing project: providing services to taxonomists for standard genome sequencing and annotation.</title>
        <authorList>
            <consortium name="The Broad Institute Genomics Platform"/>
            <consortium name="The Broad Institute Genome Sequencing Center for Infectious Disease"/>
            <person name="Wu L."/>
            <person name="Ma J."/>
        </authorList>
    </citation>
    <scope>NUCLEOTIDE SEQUENCE [LARGE SCALE GENOMIC DNA]</scope>
    <source>
        <strain evidence="2">JCM 18204</strain>
    </source>
</reference>
<dbReference type="RefSeq" id="WP_345304239.1">
    <property type="nucleotide sequence ID" value="NZ_BAABJE010000017.1"/>
</dbReference>
<organism evidence="1 2">
    <name type="scientific">Lysobacter hankyongensis</name>
    <dbReference type="NCBI Taxonomy" id="1176535"/>
    <lineage>
        <taxon>Bacteria</taxon>
        <taxon>Pseudomonadati</taxon>
        <taxon>Pseudomonadota</taxon>
        <taxon>Gammaproteobacteria</taxon>
        <taxon>Lysobacterales</taxon>
        <taxon>Lysobacteraceae</taxon>
        <taxon>Lysobacter</taxon>
    </lineage>
</organism>
<dbReference type="Proteomes" id="UP001499959">
    <property type="component" value="Unassembled WGS sequence"/>
</dbReference>
<evidence type="ECO:0000313" key="1">
    <source>
        <dbReference type="EMBL" id="GAA4802010.1"/>
    </source>
</evidence>
<dbReference type="Gene3D" id="3.30.450.40">
    <property type="match status" value="1"/>
</dbReference>
<protein>
    <recommendedName>
        <fullName evidence="3">TIR domain-containing protein</fullName>
    </recommendedName>
</protein>
<accession>A0ABP9BXN2</accession>
<evidence type="ECO:0008006" key="3">
    <source>
        <dbReference type="Google" id="ProtNLM"/>
    </source>
</evidence>
<gene>
    <name evidence="1" type="ORF">GCM10023307_30790</name>
</gene>
<keyword evidence="2" id="KW-1185">Reference proteome</keyword>
<dbReference type="EMBL" id="BAABJE010000017">
    <property type="protein sequence ID" value="GAA4802010.1"/>
    <property type="molecule type" value="Genomic_DNA"/>
</dbReference>